<dbReference type="AlphaFoldDB" id="A0A5F1Y0Q5"/>
<dbReference type="Proteomes" id="UP000276407">
    <property type="component" value="Chromosome 1"/>
</dbReference>
<accession>A0A5F1Y0Q5</accession>
<organism evidence="1 2">
    <name type="scientific">Leptospira kmetyi</name>
    <dbReference type="NCBI Taxonomy" id="408139"/>
    <lineage>
        <taxon>Bacteria</taxon>
        <taxon>Pseudomonadati</taxon>
        <taxon>Spirochaetota</taxon>
        <taxon>Spirochaetia</taxon>
        <taxon>Leptospirales</taxon>
        <taxon>Leptospiraceae</taxon>
        <taxon>Leptospira</taxon>
    </lineage>
</organism>
<evidence type="ECO:0000313" key="1">
    <source>
        <dbReference type="EMBL" id="AYV54319.1"/>
    </source>
</evidence>
<protein>
    <submittedName>
        <fullName evidence="1">Uncharacterized protein</fullName>
    </submittedName>
</protein>
<evidence type="ECO:0000313" key="2">
    <source>
        <dbReference type="Proteomes" id="UP000276407"/>
    </source>
</evidence>
<dbReference type="EMBL" id="CP033614">
    <property type="protein sequence ID" value="AYV54319.1"/>
    <property type="molecule type" value="Genomic_DNA"/>
</dbReference>
<gene>
    <name evidence="1" type="ORF">EFP84_01565</name>
</gene>
<proteinExistence type="predicted"/>
<dbReference type="KEGG" id="lkm:EFP84_01565"/>
<name>A0A5F1Y0Q5_9LEPT</name>
<reference evidence="1 2" key="1">
    <citation type="submission" date="2018-11" db="EMBL/GenBank/DDBJ databases">
        <title>Complete genome sequence of Leptospira kmetyi isolate LS 001/16 from soil sample associated with a leptospirosis patient in Kelantan.</title>
        <authorList>
            <person name="Muhammad Yusoff F."/>
            <person name="Muhammad Yusoff S."/>
            <person name="Ahmad M.N."/>
            <person name="Yusof N.Y."/>
            <person name="Aziah I."/>
        </authorList>
    </citation>
    <scope>NUCLEOTIDE SEQUENCE [LARGE SCALE GENOMIC DNA]</scope>
    <source>
        <strain evidence="1 2">LS 001/16</strain>
    </source>
</reference>
<sequence length="60" mass="6990">MRRKDSDSIPANELALKDNRKAKDLGDFRSGFILIYKVLESSLKNELIMTNTFILKQFQQ</sequence>